<evidence type="ECO:0000256" key="3">
    <source>
        <dbReference type="ARBA" id="ARBA00023210"/>
    </source>
</evidence>
<evidence type="ECO:0000256" key="5">
    <source>
        <dbReference type="HAMAP-Rule" id="MF_01092"/>
    </source>
</evidence>
<dbReference type="PANTHER" id="PTHR39455">
    <property type="entry name" value="CELL DIVISION PROTEIN ZAPD"/>
    <property type="match status" value="1"/>
</dbReference>
<evidence type="ECO:0000313" key="6">
    <source>
        <dbReference type="EMBL" id="MFC0180852.1"/>
    </source>
</evidence>
<comment type="similarity">
    <text evidence="5">Belongs to the ZapD family.</text>
</comment>
<dbReference type="PANTHER" id="PTHR39455:SF1">
    <property type="entry name" value="CELL DIVISION PROTEIN ZAPD"/>
    <property type="match status" value="1"/>
</dbReference>
<dbReference type="GO" id="GO:0051301">
    <property type="term" value="P:cell division"/>
    <property type="evidence" value="ECO:0007669"/>
    <property type="project" value="UniProtKB-KW"/>
</dbReference>
<sequence length="246" mass="28784">MTEIIFEHPLTEKMRTWLRLEYLFKSINCSKEIDSESMAINHLRSLIEISEVLERGDIKVDLYKDLDRFQAKFSFWSQAADVDQNVISNWQNKLKSLSEGIKQAGRFNTHLQNDKLLNVVRQRIAIPGGCCNFDLPTFHVWLHLPKYRQQEIINDWFRPLEILYEVIATINDLTRNMGQLKQVVAKKGFFQDVAEDKELLRLHLSTQDLIYPQVSGVKNRFMIRFLPYDAEAGFVPEQLSFTLATC</sequence>
<comment type="subunit">
    <text evidence="5">Interacts with FtsZ.</text>
</comment>
<proteinExistence type="inferred from homology"/>
<comment type="caution">
    <text evidence="6">The sequence shown here is derived from an EMBL/GenBank/DDBJ whole genome shotgun (WGS) entry which is preliminary data.</text>
</comment>
<dbReference type="InterPro" id="IPR027462">
    <property type="entry name" value="ZapD_C"/>
</dbReference>
<dbReference type="InterPro" id="IPR009777">
    <property type="entry name" value="ZapD"/>
</dbReference>
<organism evidence="6 7">
    <name type="scientific">Thorsellia kenyensis</name>
    <dbReference type="NCBI Taxonomy" id="1549888"/>
    <lineage>
        <taxon>Bacteria</taxon>
        <taxon>Pseudomonadati</taxon>
        <taxon>Pseudomonadota</taxon>
        <taxon>Gammaproteobacteria</taxon>
        <taxon>Enterobacterales</taxon>
        <taxon>Thorselliaceae</taxon>
        <taxon>Thorsellia</taxon>
    </lineage>
</organism>
<dbReference type="InterPro" id="IPR036268">
    <property type="entry name" value="ZapD_sf"/>
</dbReference>
<keyword evidence="4 5" id="KW-0131">Cell cycle</keyword>
<dbReference type="EMBL" id="JBHLXE010000108">
    <property type="protein sequence ID" value="MFC0180852.1"/>
    <property type="molecule type" value="Genomic_DNA"/>
</dbReference>
<dbReference type="Gene3D" id="2.60.440.10">
    <property type="entry name" value="YacF-like domains"/>
    <property type="match status" value="1"/>
</dbReference>
<gene>
    <name evidence="5" type="primary">zapD</name>
    <name evidence="6" type="ORF">ACFFIT_12295</name>
</gene>
<protein>
    <recommendedName>
        <fullName evidence="5">Cell division protein ZapD</fullName>
    </recommendedName>
    <alternativeName>
        <fullName evidence="5">Z ring-associated protein D</fullName>
    </alternativeName>
</protein>
<comment type="function">
    <text evidence="5">Cell division factor that enhances FtsZ-ring assembly. Directly interacts with FtsZ and promotes bundling of FtsZ protofilaments, with a reduction in FtsZ GTPase activity.</text>
</comment>
<evidence type="ECO:0000256" key="1">
    <source>
        <dbReference type="ARBA" id="ARBA00022490"/>
    </source>
</evidence>
<evidence type="ECO:0000256" key="4">
    <source>
        <dbReference type="ARBA" id="ARBA00023306"/>
    </source>
</evidence>
<reference evidence="6 7" key="1">
    <citation type="submission" date="2024-09" db="EMBL/GenBank/DDBJ databases">
        <authorList>
            <person name="Sun Q."/>
            <person name="Mori K."/>
        </authorList>
    </citation>
    <scope>NUCLEOTIDE SEQUENCE [LARGE SCALE GENOMIC DNA]</scope>
    <source>
        <strain evidence="6 7">CCM 8545</strain>
    </source>
</reference>
<dbReference type="SUPFAM" id="SSF160950">
    <property type="entry name" value="YacF-like"/>
    <property type="match status" value="1"/>
</dbReference>
<evidence type="ECO:0000256" key="2">
    <source>
        <dbReference type="ARBA" id="ARBA00022618"/>
    </source>
</evidence>
<keyword evidence="7" id="KW-1185">Reference proteome</keyword>
<name>A0ABV6CDZ9_9GAMM</name>
<dbReference type="HAMAP" id="MF_01092">
    <property type="entry name" value="ZapD"/>
    <property type="match status" value="1"/>
</dbReference>
<keyword evidence="1 5" id="KW-0963">Cytoplasm</keyword>
<dbReference type="RefSeq" id="WP_385878062.1">
    <property type="nucleotide sequence ID" value="NZ_JBHLXE010000108.1"/>
</dbReference>
<evidence type="ECO:0000313" key="7">
    <source>
        <dbReference type="Proteomes" id="UP001589758"/>
    </source>
</evidence>
<keyword evidence="3 5" id="KW-0717">Septation</keyword>
<dbReference type="Proteomes" id="UP001589758">
    <property type="component" value="Unassembled WGS sequence"/>
</dbReference>
<keyword evidence="2 5" id="KW-0132">Cell division</keyword>
<comment type="subcellular location">
    <subcellularLocation>
        <location evidence="5">Cytoplasm</location>
    </subcellularLocation>
    <text evidence="5">Localizes to mid-cell in an FtsZ-dependent manner.</text>
</comment>
<dbReference type="Pfam" id="PF07072">
    <property type="entry name" value="ZapD"/>
    <property type="match status" value="1"/>
</dbReference>
<accession>A0ABV6CDZ9</accession>
<dbReference type="Gene3D" id="1.10.3900.10">
    <property type="entry name" value="YacF-like"/>
    <property type="match status" value="1"/>
</dbReference>